<accession>A0A4R8W0L3</accession>
<gene>
    <name evidence="1" type="ORF">E3O32_16270</name>
</gene>
<dbReference type="InterPro" id="IPR009097">
    <property type="entry name" value="Cyclic_Pdiesterase"/>
</dbReference>
<dbReference type="Pfam" id="PF13563">
    <property type="entry name" value="2_5_RNA_ligase2"/>
    <property type="match status" value="1"/>
</dbReference>
<dbReference type="Gene3D" id="3.90.1140.10">
    <property type="entry name" value="Cyclic phosphodiesterase"/>
    <property type="match status" value="1"/>
</dbReference>
<evidence type="ECO:0000313" key="2">
    <source>
        <dbReference type="Proteomes" id="UP000297643"/>
    </source>
</evidence>
<evidence type="ECO:0008006" key="3">
    <source>
        <dbReference type="Google" id="ProtNLM"/>
    </source>
</evidence>
<keyword evidence="2" id="KW-1185">Reference proteome</keyword>
<sequence>MSRLVVVLPLTPLTPGESFLVPDWPPHITVLPPFYTDALAAQIADVIAAATAGQAALTVTAGLDELFGRREDIPVTVITPNPALTTLHRRLIDAVRPFAASPDEPAFTGPGFRAHVTVKRSGRVNEGDVFSLTQLALVDMAPRADRGGRTVLAALPLALPG</sequence>
<proteinExistence type="predicted"/>
<protein>
    <recommendedName>
        <fullName evidence="3">2'-5' RNA ligase family protein</fullName>
    </recommendedName>
</protein>
<organism evidence="1 2">
    <name type="scientific">Cryobacterium mannosilyticum</name>
    <dbReference type="NCBI Taxonomy" id="1259190"/>
    <lineage>
        <taxon>Bacteria</taxon>
        <taxon>Bacillati</taxon>
        <taxon>Actinomycetota</taxon>
        <taxon>Actinomycetes</taxon>
        <taxon>Micrococcales</taxon>
        <taxon>Microbacteriaceae</taxon>
        <taxon>Cryobacterium</taxon>
    </lineage>
</organism>
<evidence type="ECO:0000313" key="1">
    <source>
        <dbReference type="EMBL" id="TFB99988.1"/>
    </source>
</evidence>
<dbReference type="Proteomes" id="UP000297643">
    <property type="component" value="Unassembled WGS sequence"/>
</dbReference>
<dbReference type="SUPFAM" id="SSF55144">
    <property type="entry name" value="LigT-like"/>
    <property type="match status" value="1"/>
</dbReference>
<comment type="caution">
    <text evidence="1">The sequence shown here is derived from an EMBL/GenBank/DDBJ whole genome shotgun (WGS) entry which is preliminary data.</text>
</comment>
<dbReference type="EMBL" id="SOFM01000049">
    <property type="protein sequence ID" value="TFB99988.1"/>
    <property type="molecule type" value="Genomic_DNA"/>
</dbReference>
<reference evidence="1 2" key="1">
    <citation type="submission" date="2019-03" db="EMBL/GenBank/DDBJ databases">
        <title>Genomics of glacier-inhabiting Cryobacterium strains.</title>
        <authorList>
            <person name="Liu Q."/>
            <person name="Xin Y.-H."/>
        </authorList>
    </citation>
    <scope>NUCLEOTIDE SEQUENCE [LARGE SCALE GENOMIC DNA]</scope>
    <source>
        <strain evidence="1 2">RHLT2-21</strain>
    </source>
</reference>
<name>A0A4R8W0L3_9MICO</name>
<dbReference type="AlphaFoldDB" id="A0A4R8W0L3"/>
<dbReference type="RefSeq" id="WP_134510870.1">
    <property type="nucleotide sequence ID" value="NZ_SOFM01000049.1"/>
</dbReference>